<dbReference type="GO" id="GO:0016887">
    <property type="term" value="F:ATP hydrolysis activity"/>
    <property type="evidence" value="ECO:0007669"/>
    <property type="project" value="InterPro"/>
</dbReference>
<dbReference type="PANTHER" id="PTHR46743:SF2">
    <property type="entry name" value="TEICHOIC ACIDS EXPORT ATP-BINDING PROTEIN TAGH"/>
    <property type="match status" value="1"/>
</dbReference>
<feature type="compositionally biased region" description="Low complexity" evidence="6">
    <location>
        <begin position="255"/>
        <end position="271"/>
    </location>
</feature>
<accession>A0A4Z0C511</accession>
<dbReference type="SMART" id="SM00382">
    <property type="entry name" value="AAA"/>
    <property type="match status" value="1"/>
</dbReference>
<reference evidence="8 9" key="1">
    <citation type="submission" date="2019-03" db="EMBL/GenBank/DDBJ databases">
        <title>Ramlibacter henchirensis DSM 14656, whole genome shotgun sequence.</title>
        <authorList>
            <person name="Zhang X."/>
            <person name="Feng G."/>
            <person name="Zhu H."/>
        </authorList>
    </citation>
    <scope>NUCLEOTIDE SEQUENCE [LARGE SCALE GENOMIC DNA]</scope>
    <source>
        <strain evidence="8 9">DSM 14656</strain>
    </source>
</reference>
<dbReference type="CDD" id="cd10147">
    <property type="entry name" value="Wzt_C-like"/>
    <property type="match status" value="1"/>
</dbReference>
<keyword evidence="9" id="KW-1185">Reference proteome</keyword>
<feature type="domain" description="ABC transporter" evidence="7">
    <location>
        <begin position="21"/>
        <end position="245"/>
    </location>
</feature>
<dbReference type="InterPro" id="IPR029439">
    <property type="entry name" value="Wzt_C"/>
</dbReference>
<dbReference type="EMBL" id="SMLM01000001">
    <property type="protein sequence ID" value="TFZ05165.1"/>
    <property type="molecule type" value="Genomic_DNA"/>
</dbReference>
<keyword evidence="2" id="KW-0813">Transport</keyword>
<sequence length="429" mass="46319">MGSVTVEGLGKAYKQYASRWARLAEWVTPGHKPRHSLKWVLRDMNFSVSPGEAVGILGVNGAGKSTLLKIITGTVQPTAGSVRTTGRVAALLELGMGFHPDFTGRQNAVMAAQLLGMSVEEIAGLMPDIEAFAEIGDYIDQPVRVYSSGMQVRLAFAVAVARRPDILIVDEALAVGDVYFQQKCYQRIQQYIAAGTTLLFVTHGMSTILEVCTRAIYLRSGAIAYDGSPKQAVNLYQADMLVAQDQGSSRPEIKPAQVAPEPAAAEQSQAQLEGSTGSLLTEAVTCVDARLLDEHGQRVTVVLSESRLELRLRYRIHRALDDPHVGFKIRSRTGAVIFESNTYCMRKVVGGAGPGALLEVAFAFPVDLSPGDYTITTGLANGGSAGGIFRESLSYLHDVLSFNVLPNPSSIVWEGIVNIRPAVQWQLTR</sequence>
<dbReference type="SUPFAM" id="SSF52540">
    <property type="entry name" value="P-loop containing nucleoside triphosphate hydrolases"/>
    <property type="match status" value="1"/>
</dbReference>
<dbReference type="InterPro" id="IPR015860">
    <property type="entry name" value="ABC_transpr_TagH-like"/>
</dbReference>
<dbReference type="RefSeq" id="WP_135261246.1">
    <property type="nucleotide sequence ID" value="NZ_SMLM01000001.1"/>
</dbReference>
<dbReference type="OrthoDB" id="9778870at2"/>
<gene>
    <name evidence="8" type="ORF">EZ313_00330</name>
</gene>
<protein>
    <submittedName>
        <fullName evidence="8">ABC transporter ATP-binding protein</fullName>
    </submittedName>
</protein>
<evidence type="ECO:0000256" key="4">
    <source>
        <dbReference type="ARBA" id="ARBA00022741"/>
    </source>
</evidence>
<dbReference type="InterPro" id="IPR050683">
    <property type="entry name" value="Bact_Polysacc_Export_ATP-bd"/>
</dbReference>
<dbReference type="GO" id="GO:0005524">
    <property type="term" value="F:ATP binding"/>
    <property type="evidence" value="ECO:0007669"/>
    <property type="project" value="UniProtKB-KW"/>
</dbReference>
<dbReference type="AlphaFoldDB" id="A0A4Z0C511"/>
<dbReference type="PROSITE" id="PS00211">
    <property type="entry name" value="ABC_TRANSPORTER_1"/>
    <property type="match status" value="1"/>
</dbReference>
<evidence type="ECO:0000256" key="3">
    <source>
        <dbReference type="ARBA" id="ARBA00022475"/>
    </source>
</evidence>
<dbReference type="Gene3D" id="2.70.50.60">
    <property type="entry name" value="abc- transporter (atp binding component) like domain"/>
    <property type="match status" value="1"/>
</dbReference>
<proteinExistence type="inferred from homology"/>
<keyword evidence="4" id="KW-0547">Nucleotide-binding</keyword>
<dbReference type="CDD" id="cd03220">
    <property type="entry name" value="ABC_KpsT_Wzt"/>
    <property type="match status" value="1"/>
</dbReference>
<evidence type="ECO:0000256" key="6">
    <source>
        <dbReference type="SAM" id="MobiDB-lite"/>
    </source>
</evidence>
<keyword evidence="3" id="KW-1003">Cell membrane</keyword>
<dbReference type="PROSITE" id="PS50893">
    <property type="entry name" value="ABC_TRANSPORTER_2"/>
    <property type="match status" value="1"/>
</dbReference>
<evidence type="ECO:0000256" key="5">
    <source>
        <dbReference type="ARBA" id="ARBA00022840"/>
    </source>
</evidence>
<evidence type="ECO:0000256" key="2">
    <source>
        <dbReference type="ARBA" id="ARBA00022448"/>
    </source>
</evidence>
<dbReference type="Proteomes" id="UP000298180">
    <property type="component" value="Unassembled WGS sequence"/>
</dbReference>
<name>A0A4Z0C511_9BURK</name>
<evidence type="ECO:0000256" key="1">
    <source>
        <dbReference type="ARBA" id="ARBA00005417"/>
    </source>
</evidence>
<comment type="caution">
    <text evidence="8">The sequence shown here is derived from an EMBL/GenBank/DDBJ whole genome shotgun (WGS) entry which is preliminary data.</text>
</comment>
<keyword evidence="3" id="KW-0472">Membrane</keyword>
<dbReference type="PANTHER" id="PTHR46743">
    <property type="entry name" value="TEICHOIC ACIDS EXPORT ATP-BINDING PROTEIN TAGH"/>
    <property type="match status" value="1"/>
</dbReference>
<dbReference type="GO" id="GO:0140359">
    <property type="term" value="F:ABC-type transporter activity"/>
    <property type="evidence" value="ECO:0007669"/>
    <property type="project" value="InterPro"/>
</dbReference>
<dbReference type="GO" id="GO:0016020">
    <property type="term" value="C:membrane"/>
    <property type="evidence" value="ECO:0007669"/>
    <property type="project" value="InterPro"/>
</dbReference>
<organism evidence="8 9">
    <name type="scientific">Ramlibacter henchirensis</name>
    <dbReference type="NCBI Taxonomy" id="204072"/>
    <lineage>
        <taxon>Bacteria</taxon>
        <taxon>Pseudomonadati</taxon>
        <taxon>Pseudomonadota</taxon>
        <taxon>Betaproteobacteria</taxon>
        <taxon>Burkholderiales</taxon>
        <taxon>Comamonadaceae</taxon>
        <taxon>Ramlibacter</taxon>
    </lineage>
</organism>
<dbReference type="Gene3D" id="3.40.50.300">
    <property type="entry name" value="P-loop containing nucleotide triphosphate hydrolases"/>
    <property type="match status" value="1"/>
</dbReference>
<dbReference type="InterPro" id="IPR003593">
    <property type="entry name" value="AAA+_ATPase"/>
</dbReference>
<keyword evidence="5 8" id="KW-0067">ATP-binding</keyword>
<comment type="similarity">
    <text evidence="1">Belongs to the ABC transporter superfamily.</text>
</comment>
<dbReference type="InterPro" id="IPR003439">
    <property type="entry name" value="ABC_transporter-like_ATP-bd"/>
</dbReference>
<dbReference type="Pfam" id="PF00005">
    <property type="entry name" value="ABC_tran"/>
    <property type="match status" value="1"/>
</dbReference>
<evidence type="ECO:0000313" key="8">
    <source>
        <dbReference type="EMBL" id="TFZ05165.1"/>
    </source>
</evidence>
<feature type="region of interest" description="Disordered" evidence="6">
    <location>
        <begin position="251"/>
        <end position="271"/>
    </location>
</feature>
<dbReference type="InterPro" id="IPR017871">
    <property type="entry name" value="ABC_transporter-like_CS"/>
</dbReference>
<evidence type="ECO:0000259" key="7">
    <source>
        <dbReference type="PROSITE" id="PS50893"/>
    </source>
</evidence>
<dbReference type="InterPro" id="IPR027417">
    <property type="entry name" value="P-loop_NTPase"/>
</dbReference>
<evidence type="ECO:0000313" key="9">
    <source>
        <dbReference type="Proteomes" id="UP000298180"/>
    </source>
</evidence>
<dbReference type="Pfam" id="PF14524">
    <property type="entry name" value="Wzt_C"/>
    <property type="match status" value="1"/>
</dbReference>